<dbReference type="Gene3D" id="3.40.47.10">
    <property type="match status" value="1"/>
</dbReference>
<dbReference type="GO" id="GO:0006635">
    <property type="term" value="P:fatty acid beta-oxidation"/>
    <property type="evidence" value="ECO:0007669"/>
    <property type="project" value="TreeGrafter"/>
</dbReference>
<protein>
    <recommendedName>
        <fullName evidence="1">Thiolase N-terminal domain-containing protein</fullName>
    </recommendedName>
</protein>
<evidence type="ECO:0000313" key="3">
    <source>
        <dbReference type="Proteomes" id="UP001303373"/>
    </source>
</evidence>
<dbReference type="SUPFAM" id="SSF53901">
    <property type="entry name" value="Thiolase-like"/>
    <property type="match status" value="1"/>
</dbReference>
<organism evidence="2 3">
    <name type="scientific">Acrodontium crateriforme</name>
    <dbReference type="NCBI Taxonomy" id="150365"/>
    <lineage>
        <taxon>Eukaryota</taxon>
        <taxon>Fungi</taxon>
        <taxon>Dikarya</taxon>
        <taxon>Ascomycota</taxon>
        <taxon>Pezizomycotina</taxon>
        <taxon>Dothideomycetes</taxon>
        <taxon>Dothideomycetidae</taxon>
        <taxon>Mycosphaerellales</taxon>
        <taxon>Teratosphaeriaceae</taxon>
        <taxon>Acrodontium</taxon>
    </lineage>
</organism>
<dbReference type="GO" id="GO:0010124">
    <property type="term" value="P:phenylacetate catabolic process"/>
    <property type="evidence" value="ECO:0007669"/>
    <property type="project" value="TreeGrafter"/>
</dbReference>
<dbReference type="EMBL" id="CP138585">
    <property type="protein sequence ID" value="WPH01813.1"/>
    <property type="molecule type" value="Genomic_DNA"/>
</dbReference>
<dbReference type="Proteomes" id="UP001303373">
    <property type="component" value="Chromosome 6"/>
</dbReference>
<dbReference type="GO" id="GO:0005777">
    <property type="term" value="C:peroxisome"/>
    <property type="evidence" value="ECO:0007669"/>
    <property type="project" value="TreeGrafter"/>
</dbReference>
<dbReference type="InterPro" id="IPR050215">
    <property type="entry name" value="Thiolase-like_sf_Thiolase"/>
</dbReference>
<feature type="domain" description="Thiolase N-terminal" evidence="1">
    <location>
        <begin position="31"/>
        <end position="109"/>
    </location>
</feature>
<evidence type="ECO:0000259" key="1">
    <source>
        <dbReference type="Pfam" id="PF00108"/>
    </source>
</evidence>
<dbReference type="Pfam" id="PF00108">
    <property type="entry name" value="Thiolase_N"/>
    <property type="match status" value="1"/>
</dbReference>
<reference evidence="2 3" key="1">
    <citation type="submission" date="2023-11" db="EMBL/GenBank/DDBJ databases">
        <title>An acidophilic fungus is an integral part of prey digestion in a carnivorous sundew plant.</title>
        <authorList>
            <person name="Tsai I.J."/>
        </authorList>
    </citation>
    <scope>NUCLEOTIDE SEQUENCE [LARGE SCALE GENOMIC DNA]</scope>
    <source>
        <strain evidence="2">169a</strain>
    </source>
</reference>
<dbReference type="InterPro" id="IPR020616">
    <property type="entry name" value="Thiolase_N"/>
</dbReference>
<name>A0AAQ3RCW4_9PEZI</name>
<sequence>MINERISSVAAHCTVIRNGLDNIVQPKRDDVVIALAIRTPLCKSGRGGFKDTLLDGMVFKMLEKVISHNQLDPMMVDDICLGNVRDAKAAYFVRAASLAASFPPSTCSSHASRFARPV</sequence>
<accession>A0AAQ3RCW4</accession>
<dbReference type="PANTHER" id="PTHR43853">
    <property type="entry name" value="3-KETOACYL-COA THIOLASE, PEROXISOMAL"/>
    <property type="match status" value="1"/>
</dbReference>
<dbReference type="PANTHER" id="PTHR43853:SF10">
    <property type="entry name" value="ACETYL-COA C-ACETYLTRANSFERASE"/>
    <property type="match status" value="1"/>
</dbReference>
<proteinExistence type="predicted"/>
<evidence type="ECO:0000313" key="2">
    <source>
        <dbReference type="EMBL" id="WPH01813.1"/>
    </source>
</evidence>
<gene>
    <name evidence="2" type="ORF">R9X50_00466700</name>
</gene>
<dbReference type="InterPro" id="IPR016039">
    <property type="entry name" value="Thiolase-like"/>
</dbReference>
<dbReference type="AlphaFoldDB" id="A0AAQ3RCW4"/>
<keyword evidence="3" id="KW-1185">Reference proteome</keyword>
<dbReference type="GO" id="GO:0003988">
    <property type="term" value="F:acetyl-CoA C-acyltransferase activity"/>
    <property type="evidence" value="ECO:0007669"/>
    <property type="project" value="TreeGrafter"/>
</dbReference>